<dbReference type="OrthoDB" id="25571at2759"/>
<keyword evidence="10" id="KW-1185">Reference proteome</keyword>
<dbReference type="InterPro" id="IPR036388">
    <property type="entry name" value="WH-like_DNA-bd_sf"/>
</dbReference>
<keyword evidence="5" id="KW-0539">Nucleus</keyword>
<organism evidence="9 10">
    <name type="scientific">Nannochloropsis salina CCMP1776</name>
    <dbReference type="NCBI Taxonomy" id="1027361"/>
    <lineage>
        <taxon>Eukaryota</taxon>
        <taxon>Sar</taxon>
        <taxon>Stramenopiles</taxon>
        <taxon>Ochrophyta</taxon>
        <taxon>Eustigmatophyceae</taxon>
        <taxon>Eustigmatales</taxon>
        <taxon>Monodopsidaceae</taxon>
        <taxon>Microchloropsis</taxon>
        <taxon>Microchloropsis salina</taxon>
    </lineage>
</organism>
<dbReference type="GO" id="GO:0000781">
    <property type="term" value="C:chromosome, telomeric region"/>
    <property type="evidence" value="ECO:0007669"/>
    <property type="project" value="TreeGrafter"/>
</dbReference>
<dbReference type="Gene3D" id="1.10.10.10">
    <property type="entry name" value="Winged helix-like DNA-binding domain superfamily/Winged helix DNA-binding domain"/>
    <property type="match status" value="1"/>
</dbReference>
<evidence type="ECO:0000259" key="8">
    <source>
        <dbReference type="Pfam" id="PF08784"/>
    </source>
</evidence>
<dbReference type="Proteomes" id="UP000355283">
    <property type="component" value="Unassembled WGS sequence"/>
</dbReference>
<dbReference type="SUPFAM" id="SSF46785">
    <property type="entry name" value="Winged helix' DNA-binding domain"/>
    <property type="match status" value="1"/>
</dbReference>
<proteinExistence type="inferred from homology"/>
<dbReference type="PANTHER" id="PTHR13989:SF16">
    <property type="entry name" value="REPLICATION PROTEIN A2"/>
    <property type="match status" value="1"/>
</dbReference>
<evidence type="ECO:0000313" key="9">
    <source>
        <dbReference type="EMBL" id="TFJ84530.1"/>
    </source>
</evidence>
<reference evidence="9 10" key="1">
    <citation type="submission" date="2019-01" db="EMBL/GenBank/DDBJ databases">
        <title>Nuclear Genome Assembly of the Microalgal Biofuel strain Nannochloropsis salina CCMP1776.</title>
        <authorList>
            <person name="Hovde B."/>
        </authorList>
    </citation>
    <scope>NUCLEOTIDE SEQUENCE [LARGE SCALE GENOMIC DNA]</scope>
    <source>
        <strain evidence="9 10">CCMP1776</strain>
    </source>
</reference>
<evidence type="ECO:0000256" key="3">
    <source>
        <dbReference type="ARBA" id="ARBA00022705"/>
    </source>
</evidence>
<dbReference type="GO" id="GO:0003697">
    <property type="term" value="F:single-stranded DNA binding"/>
    <property type="evidence" value="ECO:0007669"/>
    <property type="project" value="TreeGrafter"/>
</dbReference>
<feature type="region of interest" description="Disordered" evidence="6">
    <location>
        <begin position="30"/>
        <end position="54"/>
    </location>
</feature>
<comment type="subcellular location">
    <subcellularLocation>
        <location evidence="1">Nucleus</location>
    </subcellularLocation>
</comment>
<dbReference type="PIRSF" id="PIRSF036949">
    <property type="entry name" value="RPA32"/>
    <property type="match status" value="1"/>
</dbReference>
<accession>A0A4D9CZA8</accession>
<dbReference type="EMBL" id="SDOX01000019">
    <property type="protein sequence ID" value="TFJ84530.1"/>
    <property type="molecule type" value="Genomic_DNA"/>
</dbReference>
<evidence type="ECO:0000256" key="1">
    <source>
        <dbReference type="ARBA" id="ARBA00004123"/>
    </source>
</evidence>
<evidence type="ECO:0000313" key="10">
    <source>
        <dbReference type="Proteomes" id="UP000355283"/>
    </source>
</evidence>
<dbReference type="InterPro" id="IPR036390">
    <property type="entry name" value="WH_DNA-bd_sf"/>
</dbReference>
<dbReference type="GO" id="GO:0006289">
    <property type="term" value="P:nucleotide-excision repair"/>
    <property type="evidence" value="ECO:0007669"/>
    <property type="project" value="TreeGrafter"/>
</dbReference>
<dbReference type="GO" id="GO:0005662">
    <property type="term" value="C:DNA replication factor A complex"/>
    <property type="evidence" value="ECO:0007669"/>
    <property type="project" value="TreeGrafter"/>
</dbReference>
<dbReference type="GO" id="GO:0006260">
    <property type="term" value="P:DNA replication"/>
    <property type="evidence" value="ECO:0007669"/>
    <property type="project" value="UniProtKB-KW"/>
</dbReference>
<dbReference type="GO" id="GO:0035861">
    <property type="term" value="C:site of double-strand break"/>
    <property type="evidence" value="ECO:0007669"/>
    <property type="project" value="TreeGrafter"/>
</dbReference>
<comment type="caution">
    <text evidence="9">The sequence shown here is derived from an EMBL/GenBank/DDBJ whole genome shotgun (WGS) entry which is preliminary data.</text>
</comment>
<dbReference type="InterPro" id="IPR012340">
    <property type="entry name" value="NA-bd_OB-fold"/>
</dbReference>
<dbReference type="InterPro" id="IPR014892">
    <property type="entry name" value="RPA_C"/>
</dbReference>
<evidence type="ECO:0000256" key="6">
    <source>
        <dbReference type="SAM" id="MobiDB-lite"/>
    </source>
</evidence>
<keyword evidence="4" id="KW-0238">DNA-binding</keyword>
<feature type="compositionally biased region" description="Gly residues" evidence="6">
    <location>
        <begin position="30"/>
        <end position="48"/>
    </location>
</feature>
<evidence type="ECO:0000256" key="5">
    <source>
        <dbReference type="ARBA" id="ARBA00023242"/>
    </source>
</evidence>
<name>A0A4D9CZA8_9STRA</name>
<protein>
    <recommendedName>
        <fullName evidence="11">Replication protein A C-terminal domain-containing protein</fullName>
    </recommendedName>
</protein>
<dbReference type="InterPro" id="IPR004365">
    <property type="entry name" value="NA-bd_OB_tRNA"/>
</dbReference>
<evidence type="ECO:0000256" key="2">
    <source>
        <dbReference type="ARBA" id="ARBA00007815"/>
    </source>
</evidence>
<dbReference type="Gene3D" id="2.40.50.140">
    <property type="entry name" value="Nucleic acid-binding proteins"/>
    <property type="match status" value="1"/>
</dbReference>
<dbReference type="SUPFAM" id="SSF50249">
    <property type="entry name" value="Nucleic acid-binding proteins"/>
    <property type="match status" value="1"/>
</dbReference>
<dbReference type="InterPro" id="IPR040260">
    <property type="entry name" value="RFA2-like"/>
</dbReference>
<dbReference type="InterPro" id="IPR014646">
    <property type="entry name" value="Rfa2/RPA32"/>
</dbReference>
<evidence type="ECO:0000259" key="7">
    <source>
        <dbReference type="Pfam" id="PF01336"/>
    </source>
</evidence>
<dbReference type="CDD" id="cd04478">
    <property type="entry name" value="RPA2_DBD_D"/>
    <property type="match status" value="1"/>
</dbReference>
<feature type="domain" description="OB" evidence="7">
    <location>
        <begin position="89"/>
        <end position="166"/>
    </location>
</feature>
<sequence length="296" mass="31159">MSYGGFEYGAPADTYGGGGGGFMPGVGDYQGQGMGFGSPGGGGPGGGPAKPSKEQKTLLPLTVHQVLNAGQDEPDAPTFKVDGCDLHQVKIVGQILDIVETAVMRAYKIDDGTGILSCHVFSEQDESEYAQERRSYCQKGAYVGVVGQVRDYQGKRHVSVHDMRVVKDGNEITHHLLEAIWVHCQNTKGRMLKPGAAVGSGMGLGMGMGMGGYGGVSGKMMMAGPGGMNGGTNDVHEAVLNAFMEYSMGDNGAELATVVRALSGKLSANQIQQATEFLAQEGRLYTTLDENHYKPT</sequence>
<evidence type="ECO:0000256" key="4">
    <source>
        <dbReference type="ARBA" id="ARBA00023125"/>
    </source>
</evidence>
<dbReference type="Pfam" id="PF08784">
    <property type="entry name" value="RPA_C"/>
    <property type="match status" value="1"/>
</dbReference>
<dbReference type="AlphaFoldDB" id="A0A4D9CZA8"/>
<dbReference type="Pfam" id="PF01336">
    <property type="entry name" value="tRNA_anti-codon"/>
    <property type="match status" value="1"/>
</dbReference>
<dbReference type="PANTHER" id="PTHR13989">
    <property type="entry name" value="REPLICATION PROTEIN A-RELATED"/>
    <property type="match status" value="1"/>
</dbReference>
<evidence type="ECO:0008006" key="11">
    <source>
        <dbReference type="Google" id="ProtNLM"/>
    </source>
</evidence>
<feature type="domain" description="Replication protein A C-terminal" evidence="8">
    <location>
        <begin position="183"/>
        <end position="291"/>
    </location>
</feature>
<dbReference type="GO" id="GO:0000724">
    <property type="term" value="P:double-strand break repair via homologous recombination"/>
    <property type="evidence" value="ECO:0007669"/>
    <property type="project" value="TreeGrafter"/>
</dbReference>
<keyword evidence="3" id="KW-0235">DNA replication</keyword>
<gene>
    <name evidence="9" type="ORF">NSK_004515</name>
</gene>
<comment type="similarity">
    <text evidence="2">Belongs to the replication factor A protein 2 family.</text>
</comment>